<dbReference type="Proteomes" id="UP000265520">
    <property type="component" value="Unassembled WGS sequence"/>
</dbReference>
<name>A0A392SMD6_9FABA</name>
<reference evidence="1 2" key="1">
    <citation type="journal article" date="2018" name="Front. Plant Sci.">
        <title>Red Clover (Trifolium pratense) and Zigzag Clover (T. medium) - A Picture of Genomic Similarities and Differences.</title>
        <authorList>
            <person name="Dluhosova J."/>
            <person name="Istvanek J."/>
            <person name="Nedelnik J."/>
            <person name="Repkova J."/>
        </authorList>
    </citation>
    <scope>NUCLEOTIDE SEQUENCE [LARGE SCALE GENOMIC DNA]</scope>
    <source>
        <strain evidence="2">cv. 10/8</strain>
        <tissue evidence="1">Leaf</tissue>
    </source>
</reference>
<dbReference type="AlphaFoldDB" id="A0A392SMD6"/>
<dbReference type="EMBL" id="LXQA010410636">
    <property type="protein sequence ID" value="MCI50053.1"/>
    <property type="molecule type" value="Genomic_DNA"/>
</dbReference>
<accession>A0A392SMD6</accession>
<comment type="caution">
    <text evidence="1">The sequence shown here is derived from an EMBL/GenBank/DDBJ whole genome shotgun (WGS) entry which is preliminary data.</text>
</comment>
<sequence length="46" mass="4873">AGRRKAPVQSWMKLLASGLGATRGVAGARHARGSIYVAVHFVQPQD</sequence>
<keyword evidence="2" id="KW-1185">Reference proteome</keyword>
<evidence type="ECO:0000313" key="1">
    <source>
        <dbReference type="EMBL" id="MCI50053.1"/>
    </source>
</evidence>
<proteinExistence type="predicted"/>
<protein>
    <submittedName>
        <fullName evidence="1">Uncharacterized protein</fullName>
    </submittedName>
</protein>
<organism evidence="1 2">
    <name type="scientific">Trifolium medium</name>
    <dbReference type="NCBI Taxonomy" id="97028"/>
    <lineage>
        <taxon>Eukaryota</taxon>
        <taxon>Viridiplantae</taxon>
        <taxon>Streptophyta</taxon>
        <taxon>Embryophyta</taxon>
        <taxon>Tracheophyta</taxon>
        <taxon>Spermatophyta</taxon>
        <taxon>Magnoliopsida</taxon>
        <taxon>eudicotyledons</taxon>
        <taxon>Gunneridae</taxon>
        <taxon>Pentapetalae</taxon>
        <taxon>rosids</taxon>
        <taxon>fabids</taxon>
        <taxon>Fabales</taxon>
        <taxon>Fabaceae</taxon>
        <taxon>Papilionoideae</taxon>
        <taxon>50 kb inversion clade</taxon>
        <taxon>NPAAA clade</taxon>
        <taxon>Hologalegina</taxon>
        <taxon>IRL clade</taxon>
        <taxon>Trifolieae</taxon>
        <taxon>Trifolium</taxon>
    </lineage>
</organism>
<feature type="non-terminal residue" evidence="1">
    <location>
        <position position="1"/>
    </location>
</feature>
<evidence type="ECO:0000313" key="2">
    <source>
        <dbReference type="Proteomes" id="UP000265520"/>
    </source>
</evidence>